<sequence>MAKTRAEIEKSYRERLKAKHYEEYLKKERKKEATAELLQQNVPEVESTSGYDSLDTQTADPRSPDHSCPRLVVQMAFPNRRNGPRKRVAKALAKKSREVSTLKQEFEKLKTKHKTTQRRLLRLRRKISSSQQGPSTPRSKTEAQINSARLDEHQANKVRKHLLLSNVVMDEEWSAKEQNNPRRAKIPHNVVAGAILRKYRCANLLTIRQIGIAVPLNPETYVDDPPIDLVREGIDTNEFTFDEWKRVWKTRERQRW</sequence>
<dbReference type="AlphaFoldDB" id="A0A8W8KGY5"/>
<dbReference type="EnsemblMetazoa" id="G23127.1">
    <property type="protein sequence ID" value="G23127.1:cds"/>
    <property type="gene ID" value="G23127"/>
</dbReference>
<organism evidence="2 3">
    <name type="scientific">Magallana gigas</name>
    <name type="common">Pacific oyster</name>
    <name type="synonym">Crassostrea gigas</name>
    <dbReference type="NCBI Taxonomy" id="29159"/>
    <lineage>
        <taxon>Eukaryota</taxon>
        <taxon>Metazoa</taxon>
        <taxon>Spiralia</taxon>
        <taxon>Lophotrochozoa</taxon>
        <taxon>Mollusca</taxon>
        <taxon>Bivalvia</taxon>
        <taxon>Autobranchia</taxon>
        <taxon>Pteriomorphia</taxon>
        <taxon>Ostreida</taxon>
        <taxon>Ostreoidea</taxon>
        <taxon>Ostreidae</taxon>
        <taxon>Magallana</taxon>
    </lineage>
</organism>
<protein>
    <submittedName>
        <fullName evidence="2">Uncharacterized protein</fullName>
    </submittedName>
</protein>
<evidence type="ECO:0000313" key="3">
    <source>
        <dbReference type="Proteomes" id="UP000005408"/>
    </source>
</evidence>
<name>A0A8W8KGY5_MAGGI</name>
<proteinExistence type="predicted"/>
<evidence type="ECO:0000256" key="1">
    <source>
        <dbReference type="SAM" id="MobiDB-lite"/>
    </source>
</evidence>
<feature type="compositionally biased region" description="Polar residues" evidence="1">
    <location>
        <begin position="37"/>
        <end position="60"/>
    </location>
</feature>
<reference evidence="2" key="1">
    <citation type="submission" date="2022-08" db="UniProtKB">
        <authorList>
            <consortium name="EnsemblMetazoa"/>
        </authorList>
    </citation>
    <scope>IDENTIFICATION</scope>
    <source>
        <strain evidence="2">05x7-T-G4-1.051#20</strain>
    </source>
</reference>
<feature type="region of interest" description="Disordered" evidence="1">
    <location>
        <begin position="35"/>
        <end position="68"/>
    </location>
</feature>
<feature type="region of interest" description="Disordered" evidence="1">
    <location>
        <begin position="123"/>
        <end position="145"/>
    </location>
</feature>
<accession>A0A8W8KGY5</accession>
<evidence type="ECO:0000313" key="2">
    <source>
        <dbReference type="EnsemblMetazoa" id="G23127.1:cds"/>
    </source>
</evidence>
<dbReference type="Proteomes" id="UP000005408">
    <property type="component" value="Unassembled WGS sequence"/>
</dbReference>
<keyword evidence="3" id="KW-1185">Reference proteome</keyword>
<feature type="compositionally biased region" description="Polar residues" evidence="1">
    <location>
        <begin position="128"/>
        <end position="145"/>
    </location>
</feature>